<dbReference type="Gene3D" id="3.30.420.40">
    <property type="match status" value="2"/>
</dbReference>
<proteinExistence type="inferred from homology"/>
<dbReference type="InterPro" id="IPR043129">
    <property type="entry name" value="ATPase_NBD"/>
</dbReference>
<dbReference type="SUPFAM" id="SSF53067">
    <property type="entry name" value="Actin-like ATPase domain"/>
    <property type="match status" value="2"/>
</dbReference>
<keyword evidence="9" id="KW-1185">Reference proteome</keyword>
<dbReference type="InterPro" id="IPR013126">
    <property type="entry name" value="Hsp_70_fam"/>
</dbReference>
<dbReference type="PRINTS" id="PR00301">
    <property type="entry name" value="HEATSHOCK70"/>
</dbReference>
<dbReference type="InterPro" id="IPR029047">
    <property type="entry name" value="HSP70_peptide-bd_sf"/>
</dbReference>
<dbReference type="Pfam" id="PF00012">
    <property type="entry name" value="HSP70"/>
    <property type="match status" value="2"/>
</dbReference>
<sequence>MSENRVYGIDLGTTYTCIAHVDDTSGRPMVTPNIEGELTTPSVVLFEDDETRVVGREAKNTALLEADRVIEMIKREIGKPNWRREFFGREVSPEEISSYILRKAVDDAERHDRVRPQKVVITCPAYFDVPQREATATAGRIAGLDVLEIINEPTAAAITYGMQDKGDQTLLVYDLGGGTFDITVIEIKDGAIRVVATGGNDQLGGRDWDEEIVKYCAAQWEAEYPGADGGVLSSPDTVQALWLRAESSKRTLTAMPQARIPVVHDGKQVAVSLTREKFEELTAPLLENTVTYTKAVIETARELGSPSIDRLLLVGGSTKMPQVAARLQKEFGIEIESFEPDFAVAKGAAIYGQKLAINERIRHEIGRRTDTRPEDVDVETTPDVVREEAEEVVADTMGLRLGTVKKIGGMAVTNVSSHSFGVLAFLPDDTQVIANLVLAQQALPAESTMTFGTKDGGAPLIELKIFENTSGEKIVRDLDTGEEVTSAVLEMQAGLPPNSPIDVTFRLDGQGRLHITGQDKAEGGNIVRASVETDRVLSAEEVEQAIEYGRGIRVIG</sequence>
<keyword evidence="2" id="KW-0597">Phosphoprotein</keyword>
<evidence type="ECO:0000313" key="8">
    <source>
        <dbReference type="EMBL" id="QXJ21490.1"/>
    </source>
</evidence>
<keyword evidence="5" id="KW-0346">Stress response</keyword>
<dbReference type="PANTHER" id="PTHR19375">
    <property type="entry name" value="HEAT SHOCK PROTEIN 70KDA"/>
    <property type="match status" value="1"/>
</dbReference>
<accession>A0ABX8QRQ2</accession>
<evidence type="ECO:0000256" key="1">
    <source>
        <dbReference type="ARBA" id="ARBA00007381"/>
    </source>
</evidence>
<gene>
    <name evidence="8" type="ORF">AGRA3207_002349</name>
</gene>
<protein>
    <submittedName>
        <fullName evidence="8">Hsp70 family protein</fullName>
    </submittedName>
</protein>
<dbReference type="SUPFAM" id="SSF100920">
    <property type="entry name" value="Heat shock protein 70kD (HSP70), peptide-binding domain"/>
    <property type="match status" value="1"/>
</dbReference>
<dbReference type="EMBL" id="CP059572">
    <property type="protein sequence ID" value="QXJ21490.1"/>
    <property type="molecule type" value="Genomic_DNA"/>
</dbReference>
<dbReference type="Proteomes" id="UP001049518">
    <property type="component" value="Chromosome"/>
</dbReference>
<dbReference type="PROSITE" id="PS00329">
    <property type="entry name" value="HSP70_2"/>
    <property type="match status" value="1"/>
</dbReference>
<evidence type="ECO:0000256" key="2">
    <source>
        <dbReference type="ARBA" id="ARBA00022553"/>
    </source>
</evidence>
<name>A0ABX8QRQ2_9ACTN</name>
<organism evidence="8 9">
    <name type="scientific">Actinomadura graeca</name>
    <dbReference type="NCBI Taxonomy" id="2750812"/>
    <lineage>
        <taxon>Bacteria</taxon>
        <taxon>Bacillati</taxon>
        <taxon>Actinomycetota</taxon>
        <taxon>Actinomycetes</taxon>
        <taxon>Streptosporangiales</taxon>
        <taxon>Thermomonosporaceae</taxon>
        <taxon>Actinomadura</taxon>
    </lineage>
</organism>
<keyword evidence="3 7" id="KW-0547">Nucleotide-binding</keyword>
<dbReference type="CDD" id="cd24029">
    <property type="entry name" value="ASKHA_NBD_HSP70_DnaK_HscA_HscC"/>
    <property type="match status" value="1"/>
</dbReference>
<evidence type="ECO:0000256" key="5">
    <source>
        <dbReference type="ARBA" id="ARBA00023016"/>
    </source>
</evidence>
<evidence type="ECO:0000256" key="6">
    <source>
        <dbReference type="ARBA" id="ARBA00023186"/>
    </source>
</evidence>
<dbReference type="RefSeq" id="WP_231334643.1">
    <property type="nucleotide sequence ID" value="NZ_CP059572.1"/>
</dbReference>
<reference evidence="8" key="1">
    <citation type="submission" date="2020-07" db="EMBL/GenBank/DDBJ databases">
        <authorList>
            <person name="Tarantini F.S."/>
            <person name="Hong K.W."/>
            <person name="Chan K.G."/>
        </authorList>
    </citation>
    <scope>NUCLEOTIDE SEQUENCE</scope>
    <source>
        <strain evidence="8">32-07</strain>
    </source>
</reference>
<evidence type="ECO:0000256" key="7">
    <source>
        <dbReference type="RuleBase" id="RU003322"/>
    </source>
</evidence>
<evidence type="ECO:0000256" key="4">
    <source>
        <dbReference type="ARBA" id="ARBA00022840"/>
    </source>
</evidence>
<dbReference type="Gene3D" id="2.60.34.10">
    <property type="entry name" value="Substrate Binding Domain Of DNAk, Chain A, domain 1"/>
    <property type="match status" value="1"/>
</dbReference>
<evidence type="ECO:0000313" key="9">
    <source>
        <dbReference type="Proteomes" id="UP001049518"/>
    </source>
</evidence>
<dbReference type="PROSITE" id="PS01036">
    <property type="entry name" value="HSP70_3"/>
    <property type="match status" value="1"/>
</dbReference>
<dbReference type="InterPro" id="IPR018181">
    <property type="entry name" value="Heat_shock_70_CS"/>
</dbReference>
<comment type="similarity">
    <text evidence="1 7">Belongs to the heat shock protein 70 family.</text>
</comment>
<keyword evidence="6" id="KW-0143">Chaperone</keyword>
<evidence type="ECO:0000256" key="3">
    <source>
        <dbReference type="ARBA" id="ARBA00022741"/>
    </source>
</evidence>
<keyword evidence="4 7" id="KW-0067">ATP-binding</keyword>
<dbReference type="Gene3D" id="3.90.640.10">
    <property type="entry name" value="Actin, Chain A, domain 4"/>
    <property type="match status" value="1"/>
</dbReference>